<proteinExistence type="predicted"/>
<reference evidence="2" key="2">
    <citation type="submission" date="2011-03" db="EMBL/GenBank/DDBJ databases">
        <title>The complete genome of Desulfobacca acetoxidans DSM 11109.</title>
        <authorList>
            <consortium name="US DOE Joint Genome Institute (JGI-PGF)"/>
            <person name="Lucas S."/>
            <person name="Copeland A."/>
            <person name="Lapidus A."/>
            <person name="Bruce D."/>
            <person name="Goodwin L."/>
            <person name="Pitluck S."/>
            <person name="Peters L."/>
            <person name="Kyrpides N."/>
            <person name="Mavromatis K."/>
            <person name="Ivanova N."/>
            <person name="Ovchinnikova G."/>
            <person name="Teshima H."/>
            <person name="Detter J.C."/>
            <person name="Han C."/>
            <person name="Land M."/>
            <person name="Hauser L."/>
            <person name="Markowitz V."/>
            <person name="Cheng J.-F."/>
            <person name="Hugenholtz P."/>
            <person name="Woyke T."/>
            <person name="Wu D."/>
            <person name="Spring S."/>
            <person name="Schueler E."/>
            <person name="Brambilla E."/>
            <person name="Klenk H.-P."/>
            <person name="Eisen J.A."/>
        </authorList>
    </citation>
    <scope>NUCLEOTIDE SEQUENCE [LARGE SCALE GENOMIC DNA]</scope>
    <source>
        <strain evidence="2">ATCC 700848 / DSM 11109 / ASRB2</strain>
    </source>
</reference>
<dbReference type="AlphaFoldDB" id="F2NC20"/>
<dbReference type="eggNOG" id="ENOG5033K7A">
    <property type="taxonomic scope" value="Bacteria"/>
</dbReference>
<gene>
    <name evidence="1" type="ordered locus">Desac_0204</name>
</gene>
<accession>F2NC20</accession>
<name>F2NC20_DESAR</name>
<dbReference type="SUPFAM" id="SSF55008">
    <property type="entry name" value="HMA, heavy metal-associated domain"/>
    <property type="match status" value="1"/>
</dbReference>
<sequence length="121" mass="13531">MHPDYIHSLAGRIRIKVPEIKGSSIRAEELEKKVQWQPGIESIKANHITGSVLIYYNPQETGQDHILRALQESGYLRQITPGWQEATSTQDGFSSLPYRVVASVAQTMMEAALTRLVTAII</sequence>
<dbReference type="GO" id="GO:0046872">
    <property type="term" value="F:metal ion binding"/>
    <property type="evidence" value="ECO:0007669"/>
    <property type="project" value="InterPro"/>
</dbReference>
<dbReference type="InterPro" id="IPR036163">
    <property type="entry name" value="HMA_dom_sf"/>
</dbReference>
<dbReference type="KEGG" id="dao:Desac_0204"/>
<dbReference type="STRING" id="880072.Desac_0204"/>
<evidence type="ECO:0000313" key="1">
    <source>
        <dbReference type="EMBL" id="AEB08097.1"/>
    </source>
</evidence>
<dbReference type="HOGENOM" id="CLU_157923_0_0_7"/>
<protein>
    <recommendedName>
        <fullName evidence="3">Heavy-metal-associated domain-containing protein</fullName>
    </recommendedName>
</protein>
<keyword evidence="2" id="KW-1185">Reference proteome</keyword>
<dbReference type="Pfam" id="PF19991">
    <property type="entry name" value="HMA_2"/>
    <property type="match status" value="1"/>
</dbReference>
<organism evidence="1 2">
    <name type="scientific">Desulfobacca acetoxidans (strain ATCC 700848 / DSM 11109 / ASRB2)</name>
    <dbReference type="NCBI Taxonomy" id="880072"/>
    <lineage>
        <taxon>Bacteria</taxon>
        <taxon>Pseudomonadati</taxon>
        <taxon>Thermodesulfobacteriota</taxon>
        <taxon>Desulfobaccia</taxon>
        <taxon>Desulfobaccales</taxon>
        <taxon>Desulfobaccaceae</taxon>
        <taxon>Desulfobacca</taxon>
    </lineage>
</organism>
<dbReference type="Gene3D" id="3.30.70.100">
    <property type="match status" value="1"/>
</dbReference>
<reference evidence="1 2" key="1">
    <citation type="journal article" date="2011" name="Stand. Genomic Sci.">
        <title>Complete genome sequence of the acetate-degrading sulfate reducer Desulfobacca acetoxidans type strain (ASRB2).</title>
        <authorList>
            <person name="Goker M."/>
            <person name="Teshima H."/>
            <person name="Lapidus A."/>
            <person name="Nolan M."/>
            <person name="Lucas S."/>
            <person name="Hammon N."/>
            <person name="Deshpande S."/>
            <person name="Cheng J.F."/>
            <person name="Tapia R."/>
            <person name="Han C."/>
            <person name="Goodwin L."/>
            <person name="Pitluck S."/>
            <person name="Huntemann M."/>
            <person name="Liolios K."/>
            <person name="Ivanova N."/>
            <person name="Pagani I."/>
            <person name="Mavromatis K."/>
            <person name="Ovchinikova G."/>
            <person name="Pati A."/>
            <person name="Chen A."/>
            <person name="Palaniappan K."/>
            <person name="Land M."/>
            <person name="Hauser L."/>
            <person name="Brambilla E.M."/>
            <person name="Rohde M."/>
            <person name="Spring S."/>
            <person name="Detter J.C."/>
            <person name="Woyke T."/>
            <person name="Bristow J."/>
            <person name="Eisen J.A."/>
            <person name="Markowitz V."/>
            <person name="Hugenholtz P."/>
            <person name="Kyrpides N.C."/>
            <person name="Klenk H.P."/>
        </authorList>
    </citation>
    <scope>NUCLEOTIDE SEQUENCE [LARGE SCALE GENOMIC DNA]</scope>
    <source>
        <strain evidence="2">ATCC 700848 / DSM 11109 / ASRB2</strain>
    </source>
</reference>
<evidence type="ECO:0008006" key="3">
    <source>
        <dbReference type="Google" id="ProtNLM"/>
    </source>
</evidence>
<dbReference type="EMBL" id="CP002629">
    <property type="protein sequence ID" value="AEB08097.1"/>
    <property type="molecule type" value="Genomic_DNA"/>
</dbReference>
<dbReference type="Proteomes" id="UP000000483">
    <property type="component" value="Chromosome"/>
</dbReference>
<evidence type="ECO:0000313" key="2">
    <source>
        <dbReference type="Proteomes" id="UP000000483"/>
    </source>
</evidence>